<name>A0ABM6URK3_9GAMM</name>
<dbReference type="Proteomes" id="UP000240908">
    <property type="component" value="Chromosome"/>
</dbReference>
<evidence type="ECO:0000313" key="1">
    <source>
        <dbReference type="EMBL" id="AVX37791.1"/>
    </source>
</evidence>
<proteinExistence type="predicted"/>
<gene>
    <name evidence="1" type="ORF">DA391_09030</name>
</gene>
<reference evidence="2" key="1">
    <citation type="journal article" date="2018" name="Genome Announc.">
        <title>First complete genome sequence of Yersinia massiliensis.</title>
        <authorList>
            <person name="Thomas M.C."/>
            <person name="Arling V."/>
            <person name="Goji N."/>
            <person name="Janzen T.W."/>
            <person name="Duceppe M.-O."/>
            <person name="Mathews A."/>
            <person name="Carrillo C."/>
            <person name="Amoako K."/>
        </authorList>
    </citation>
    <scope>NUCLEOTIDE SEQUENCE [LARGE SCALE GENOMIC DNA]</scope>
    <source>
        <strain evidence="2">GTA</strain>
    </source>
</reference>
<accession>A0ABM6URK3</accession>
<keyword evidence="2" id="KW-1185">Reference proteome</keyword>
<evidence type="ECO:0000313" key="2">
    <source>
        <dbReference type="Proteomes" id="UP000240908"/>
    </source>
</evidence>
<protein>
    <submittedName>
        <fullName evidence="1">Uncharacterized protein</fullName>
    </submittedName>
</protein>
<organism evidence="1 2">
    <name type="scientific">Yersinia massiliensis</name>
    <dbReference type="NCBI Taxonomy" id="419257"/>
    <lineage>
        <taxon>Bacteria</taxon>
        <taxon>Pseudomonadati</taxon>
        <taxon>Pseudomonadota</taxon>
        <taxon>Gammaproteobacteria</taxon>
        <taxon>Enterobacterales</taxon>
        <taxon>Yersiniaceae</taxon>
        <taxon>Yersinia</taxon>
    </lineage>
</organism>
<dbReference type="EMBL" id="CP028487">
    <property type="protein sequence ID" value="AVX37791.1"/>
    <property type="molecule type" value="Genomic_DNA"/>
</dbReference>
<dbReference type="RefSeq" id="WP_098904806.1">
    <property type="nucleotide sequence ID" value="NZ_CP028487.1"/>
</dbReference>
<sequence length="68" mass="7935">MEIEEYAKAAMSSVIQRYESVNIDNIDVINDIAHRSFLLGEAMKWEEERRKKISEDEYLNTLATLGKQ</sequence>